<evidence type="ECO:0000256" key="4">
    <source>
        <dbReference type="ARBA" id="ARBA00022676"/>
    </source>
</evidence>
<dbReference type="InterPro" id="IPR001503">
    <property type="entry name" value="Glyco_trans_10"/>
</dbReference>
<feature type="domain" description="Fucosyltransferase N-terminal" evidence="14">
    <location>
        <begin position="73"/>
        <end position="179"/>
    </location>
</feature>
<evidence type="ECO:0000256" key="5">
    <source>
        <dbReference type="ARBA" id="ARBA00022679"/>
    </source>
</evidence>
<evidence type="ECO:0000256" key="8">
    <source>
        <dbReference type="ARBA" id="ARBA00022989"/>
    </source>
</evidence>
<gene>
    <name evidence="15" type="ORF">KUTeg_007017</name>
</gene>
<accession>A0ABQ9FED7</accession>
<comment type="subcellular location">
    <subcellularLocation>
        <location evidence="1">Golgi apparatus membrane</location>
        <topology evidence="1">Single-pass type II membrane protein</topology>
    </subcellularLocation>
    <subcellularLocation>
        <location evidence="12">Golgi apparatus</location>
        <location evidence="12">Golgi stack membrane</location>
        <topology evidence="12">Single-pass type II membrane protein</topology>
    </subcellularLocation>
</comment>
<dbReference type="InterPro" id="IPR031481">
    <property type="entry name" value="Glyco_tran_10_N"/>
</dbReference>
<dbReference type="Pfam" id="PF17039">
    <property type="entry name" value="Glyco_tran_10_N"/>
    <property type="match status" value="1"/>
</dbReference>
<evidence type="ECO:0000259" key="13">
    <source>
        <dbReference type="Pfam" id="PF00852"/>
    </source>
</evidence>
<keyword evidence="9 12" id="KW-0333">Golgi apparatus</keyword>
<dbReference type="Gene3D" id="3.40.50.11660">
    <property type="entry name" value="Glycosyl transferase family 10, C-terminal domain"/>
    <property type="match status" value="1"/>
</dbReference>
<keyword evidence="16" id="KW-1185">Reference proteome</keyword>
<keyword evidence="5 12" id="KW-0808">Transferase</keyword>
<feature type="domain" description="Fucosyltransferase C-terminal" evidence="13">
    <location>
        <begin position="199"/>
        <end position="377"/>
    </location>
</feature>
<protein>
    <recommendedName>
        <fullName evidence="12">Fucosyltransferase</fullName>
        <ecNumber evidence="12">2.4.1.-</ecNumber>
    </recommendedName>
</protein>
<dbReference type="PANTHER" id="PTHR48438:SF1">
    <property type="entry name" value="ALPHA-(1,3)-FUCOSYLTRANSFERASE C-RELATED"/>
    <property type="match status" value="1"/>
</dbReference>
<comment type="similarity">
    <text evidence="3 12">Belongs to the glycosyltransferase 10 family.</text>
</comment>
<reference evidence="15 16" key="1">
    <citation type="submission" date="2022-12" db="EMBL/GenBank/DDBJ databases">
        <title>Chromosome-level genome of Tegillarca granosa.</title>
        <authorList>
            <person name="Kim J."/>
        </authorList>
    </citation>
    <scope>NUCLEOTIDE SEQUENCE [LARGE SCALE GENOMIC DNA]</scope>
    <source>
        <strain evidence="15">Teg-2019</strain>
        <tissue evidence="15">Adductor muscle</tissue>
    </source>
</reference>
<dbReference type="InterPro" id="IPR038577">
    <property type="entry name" value="GT10-like_C_sf"/>
</dbReference>
<dbReference type="EMBL" id="JARBDR010000337">
    <property type="protein sequence ID" value="KAJ8314867.1"/>
    <property type="molecule type" value="Genomic_DNA"/>
</dbReference>
<evidence type="ECO:0000256" key="2">
    <source>
        <dbReference type="ARBA" id="ARBA00004922"/>
    </source>
</evidence>
<evidence type="ECO:0000256" key="12">
    <source>
        <dbReference type="RuleBase" id="RU003832"/>
    </source>
</evidence>
<comment type="caution">
    <text evidence="15">The sequence shown here is derived from an EMBL/GenBank/DDBJ whole genome shotgun (WGS) entry which is preliminary data.</text>
</comment>
<dbReference type="SUPFAM" id="SSF53756">
    <property type="entry name" value="UDP-Glycosyltransferase/glycogen phosphorylase"/>
    <property type="match status" value="1"/>
</dbReference>
<keyword evidence="7" id="KW-0735">Signal-anchor</keyword>
<evidence type="ECO:0000256" key="1">
    <source>
        <dbReference type="ARBA" id="ARBA00004323"/>
    </source>
</evidence>
<sequence length="393" mass="46313">MMKIRICRTFVLKFGSQRTLKIIAVLILFSTLGFHLTRMNIAENTQLKEPRNIDKDGKDYGGKRQVIPSYSENENLILIYKTPSWLLKTTKSSNFIQCEISNCILTEDTKLLRFSKAVIFHGRFLPEDAPFKYENQFWVFLELESPYYTPLNYSYPQWRKSFDLTMTYRSDSDIFYPYGRIVKKENNTIVPLNHIEIMSKKEKMAFWMVSHCGAISERDEYAKRLQQYIPVDIYGKCGTLSCTKNILKCYMELSNIYKFYFAFENSLCEDYYTEKIYFSYYKDVNMIAIVRGASGYSKYFPPGTYIDTADFKHPKDLANFLLDLNSDDEKYLAYLKRKNEYKNSITLAEMFKKSLCDLCRIVNKKSKTSKQIDIKEWILESKCYQATDLNDGI</sequence>
<evidence type="ECO:0000256" key="10">
    <source>
        <dbReference type="ARBA" id="ARBA00023136"/>
    </source>
</evidence>
<keyword evidence="11" id="KW-0325">Glycoprotein</keyword>
<evidence type="ECO:0000256" key="9">
    <source>
        <dbReference type="ARBA" id="ARBA00023034"/>
    </source>
</evidence>
<feature type="transmembrane region" description="Helical" evidence="12">
    <location>
        <begin position="20"/>
        <end position="37"/>
    </location>
</feature>
<dbReference type="Pfam" id="PF00852">
    <property type="entry name" value="Glyco_transf_10"/>
    <property type="match status" value="1"/>
</dbReference>
<evidence type="ECO:0000313" key="15">
    <source>
        <dbReference type="EMBL" id="KAJ8314867.1"/>
    </source>
</evidence>
<keyword evidence="4 12" id="KW-0328">Glycosyltransferase</keyword>
<keyword evidence="6 12" id="KW-0812">Transmembrane</keyword>
<evidence type="ECO:0000256" key="11">
    <source>
        <dbReference type="ARBA" id="ARBA00023180"/>
    </source>
</evidence>
<evidence type="ECO:0000256" key="6">
    <source>
        <dbReference type="ARBA" id="ARBA00022692"/>
    </source>
</evidence>
<proteinExistence type="inferred from homology"/>
<organism evidence="15 16">
    <name type="scientific">Tegillarca granosa</name>
    <name type="common">Malaysian cockle</name>
    <name type="synonym">Anadara granosa</name>
    <dbReference type="NCBI Taxonomy" id="220873"/>
    <lineage>
        <taxon>Eukaryota</taxon>
        <taxon>Metazoa</taxon>
        <taxon>Spiralia</taxon>
        <taxon>Lophotrochozoa</taxon>
        <taxon>Mollusca</taxon>
        <taxon>Bivalvia</taxon>
        <taxon>Autobranchia</taxon>
        <taxon>Pteriomorphia</taxon>
        <taxon>Arcoida</taxon>
        <taxon>Arcoidea</taxon>
        <taxon>Arcidae</taxon>
        <taxon>Tegillarca</taxon>
    </lineage>
</organism>
<comment type="pathway">
    <text evidence="2">Protein modification; protein glycosylation.</text>
</comment>
<evidence type="ECO:0000313" key="16">
    <source>
        <dbReference type="Proteomes" id="UP001217089"/>
    </source>
</evidence>
<dbReference type="InterPro" id="IPR055270">
    <property type="entry name" value="Glyco_tran_10_C"/>
</dbReference>
<evidence type="ECO:0000256" key="7">
    <source>
        <dbReference type="ARBA" id="ARBA00022968"/>
    </source>
</evidence>
<dbReference type="EC" id="2.4.1.-" evidence="12"/>
<dbReference type="Proteomes" id="UP001217089">
    <property type="component" value="Unassembled WGS sequence"/>
</dbReference>
<name>A0ABQ9FED7_TEGGR</name>
<evidence type="ECO:0000256" key="3">
    <source>
        <dbReference type="ARBA" id="ARBA00008919"/>
    </source>
</evidence>
<keyword evidence="8 12" id="KW-1133">Transmembrane helix</keyword>
<dbReference type="PANTHER" id="PTHR48438">
    <property type="entry name" value="ALPHA-(1,3)-FUCOSYLTRANSFERASE C-RELATED"/>
    <property type="match status" value="1"/>
</dbReference>
<evidence type="ECO:0000259" key="14">
    <source>
        <dbReference type="Pfam" id="PF17039"/>
    </source>
</evidence>
<keyword evidence="10 12" id="KW-0472">Membrane</keyword>